<sequence length="353" mass="38522">MLTRNMNIRGALLLTFCSLLLLVGETVEQNTNPSLRPPLGNSLVLKSRTQNGKEIYKCSTNEWVFEGATADLVMASNPSISVGSYSSQNFNRRGRPVATWMLENPAGDAAESGKTFSSVSGKELVSLASGGHISEALLQATSHEFDGSASLISYIQRLFPQGGAAPLQDICQLDATVVEIPFEVEFWFWQQDLWPPAVPASLSVSNENVIQGFFGEGVVVYRYGGKAWEQTQADARLFSVPGGSLQGKFFVQSSALHGRNTGGSFWWELNAPNGFQAVGKLQNAPVPVGRNCLPWSLVTISSFSNNNSAIWTYSHVQMVSTRGGLPPVHTLFKPIKGMIIRSPFTAIFWFYSK</sequence>
<dbReference type="EMBL" id="CM055113">
    <property type="protein sequence ID" value="KAJ7516017.1"/>
    <property type="molecule type" value="Genomic_DNA"/>
</dbReference>
<protein>
    <submittedName>
        <fullName evidence="1">Uncharacterized protein</fullName>
    </submittedName>
</protein>
<dbReference type="Proteomes" id="UP001162992">
    <property type="component" value="Chromosome 22"/>
</dbReference>
<keyword evidence="2" id="KW-1185">Reference proteome</keyword>
<evidence type="ECO:0000313" key="2">
    <source>
        <dbReference type="Proteomes" id="UP001162992"/>
    </source>
</evidence>
<evidence type="ECO:0000313" key="1">
    <source>
        <dbReference type="EMBL" id="KAJ7516017.1"/>
    </source>
</evidence>
<comment type="caution">
    <text evidence="1">The sequence shown here is derived from an EMBL/GenBank/DDBJ whole genome shotgun (WGS) entry which is preliminary data.</text>
</comment>
<organism evidence="1 2">
    <name type="scientific">Diphasiastrum complanatum</name>
    <name type="common">Issler's clubmoss</name>
    <name type="synonym">Lycopodium complanatum</name>
    <dbReference type="NCBI Taxonomy" id="34168"/>
    <lineage>
        <taxon>Eukaryota</taxon>
        <taxon>Viridiplantae</taxon>
        <taxon>Streptophyta</taxon>
        <taxon>Embryophyta</taxon>
        <taxon>Tracheophyta</taxon>
        <taxon>Lycopodiopsida</taxon>
        <taxon>Lycopodiales</taxon>
        <taxon>Lycopodiaceae</taxon>
        <taxon>Lycopodioideae</taxon>
        <taxon>Diphasiastrum</taxon>
    </lineage>
</organism>
<accession>A0ACC2AFZ0</accession>
<reference evidence="2" key="1">
    <citation type="journal article" date="2024" name="Proc. Natl. Acad. Sci. U.S.A.">
        <title>Extraordinary preservation of gene collinearity over three hundred million years revealed in homosporous lycophytes.</title>
        <authorList>
            <person name="Li C."/>
            <person name="Wickell D."/>
            <person name="Kuo L.Y."/>
            <person name="Chen X."/>
            <person name="Nie B."/>
            <person name="Liao X."/>
            <person name="Peng D."/>
            <person name="Ji J."/>
            <person name="Jenkins J."/>
            <person name="Williams M."/>
            <person name="Shu S."/>
            <person name="Plott C."/>
            <person name="Barry K."/>
            <person name="Rajasekar S."/>
            <person name="Grimwood J."/>
            <person name="Han X."/>
            <person name="Sun S."/>
            <person name="Hou Z."/>
            <person name="He W."/>
            <person name="Dai G."/>
            <person name="Sun C."/>
            <person name="Schmutz J."/>
            <person name="Leebens-Mack J.H."/>
            <person name="Li F.W."/>
            <person name="Wang L."/>
        </authorList>
    </citation>
    <scope>NUCLEOTIDE SEQUENCE [LARGE SCALE GENOMIC DNA]</scope>
    <source>
        <strain evidence="2">cv. PW_Plant_1</strain>
    </source>
</reference>
<gene>
    <name evidence="1" type="ORF">O6H91_22G038900</name>
</gene>
<name>A0ACC2AFZ0_DIPCM</name>
<proteinExistence type="predicted"/>